<feature type="compositionally biased region" description="Basic and acidic residues" evidence="1">
    <location>
        <begin position="140"/>
        <end position="156"/>
    </location>
</feature>
<feature type="region of interest" description="Disordered" evidence="1">
    <location>
        <begin position="125"/>
        <end position="158"/>
    </location>
</feature>
<feature type="region of interest" description="Disordered" evidence="1">
    <location>
        <begin position="20"/>
        <end position="50"/>
    </location>
</feature>
<name>A0A151XCC2_9HYME</name>
<evidence type="ECO:0000256" key="1">
    <source>
        <dbReference type="SAM" id="MobiDB-lite"/>
    </source>
</evidence>
<proteinExistence type="predicted"/>
<evidence type="ECO:0000313" key="2">
    <source>
        <dbReference type="EMBL" id="KYQ57960.1"/>
    </source>
</evidence>
<protein>
    <submittedName>
        <fullName evidence="2">Uncharacterized protein</fullName>
    </submittedName>
</protein>
<evidence type="ECO:0000313" key="3">
    <source>
        <dbReference type="Proteomes" id="UP000075809"/>
    </source>
</evidence>
<accession>A0A151XCC2</accession>
<keyword evidence="3" id="KW-1185">Reference proteome</keyword>
<dbReference type="Proteomes" id="UP000075809">
    <property type="component" value="Unassembled WGS sequence"/>
</dbReference>
<sequence length="236" mass="27034">MMMMIIIIIPCPPRIPSDPSCLGALNTKGGGGGGDRRRQPHGRTNRTDMSVAAQLPHPRSAVVSRFRLVSSLRSSTRLLVYDVQSSSMLILPSSLSLFLLSFLPFFLLSFSVAQRIGAEPRASNVVSPPVKQCESRRKRACDTGGRERERDEERKSQYHHLAYAPLSTRLDDEERERDSERRETEGRRRKSVETIPAVIRARPSSLRHFRYHHHHHHHHHHLLLLLLLFLFFSRDA</sequence>
<dbReference type="AlphaFoldDB" id="A0A151XCC2"/>
<organism evidence="2 3">
    <name type="scientific">Mycetomoellerius zeteki</name>
    <dbReference type="NCBI Taxonomy" id="64791"/>
    <lineage>
        <taxon>Eukaryota</taxon>
        <taxon>Metazoa</taxon>
        <taxon>Ecdysozoa</taxon>
        <taxon>Arthropoda</taxon>
        <taxon>Hexapoda</taxon>
        <taxon>Insecta</taxon>
        <taxon>Pterygota</taxon>
        <taxon>Neoptera</taxon>
        <taxon>Endopterygota</taxon>
        <taxon>Hymenoptera</taxon>
        <taxon>Apocrita</taxon>
        <taxon>Aculeata</taxon>
        <taxon>Formicoidea</taxon>
        <taxon>Formicidae</taxon>
        <taxon>Myrmicinae</taxon>
        <taxon>Mycetomoellerius</taxon>
    </lineage>
</organism>
<reference evidence="2 3" key="1">
    <citation type="submission" date="2015-09" db="EMBL/GenBank/DDBJ databases">
        <title>Trachymyrmex zeteki WGS genome.</title>
        <authorList>
            <person name="Nygaard S."/>
            <person name="Hu H."/>
            <person name="Boomsma J."/>
            <person name="Zhang G."/>
        </authorList>
    </citation>
    <scope>NUCLEOTIDE SEQUENCE [LARGE SCALE GENOMIC DNA]</scope>
    <source>
        <strain evidence="2">Tzet28-1</strain>
        <tissue evidence="2">Whole body</tissue>
    </source>
</reference>
<gene>
    <name evidence="2" type="ORF">ALC60_03009</name>
</gene>
<dbReference type="EMBL" id="KQ982314">
    <property type="protein sequence ID" value="KYQ57960.1"/>
    <property type="molecule type" value="Genomic_DNA"/>
</dbReference>
<feature type="region of interest" description="Disordered" evidence="1">
    <location>
        <begin position="171"/>
        <end position="194"/>
    </location>
</feature>
<feature type="compositionally biased region" description="Basic and acidic residues" evidence="1">
    <location>
        <begin position="171"/>
        <end position="186"/>
    </location>
</feature>